<keyword evidence="1" id="KW-0175">Coiled coil</keyword>
<sequence length="493" mass="57834">MSHTKLNILVQKCDELKLKITLLEGDSKSSYESSEWKQKNNRHNVKKLRDEYDELYSLRANKMMADSELVAKSLNDVPEEKKCFRNKSGLVALDLINNKHKYYVNQLNYLKFLTEKYKKNQNLLKSKHEEMQQENSEIKETKQDETAVSKDTRTLENKFEKSKLRYTEALHIFQAYVAIKQDMQQNNQTFDQQLDQLENSIKISEAEHDKQFKVNQQATCSRDIAITNLEKCEKEIHSARKEREMNISKVRKRAEEKKLQYTKRIGEPQILNDTNTGTMTLDDNDEFGISKISLYAQAITKIKQATGVTDTKEVVIRFENQGESKNRLENIKNENKENTTKLEEKCINLIQEFNQMRYSGNDKIVEAQIVLEEKRKEFSVIKFNLKEVNENLDMSLALLLSIKSGLNHLLDKLQPNANDLEKLKSRDSEKYSFQQLSLCDEKIDEIMLELKDDDINSTWNLLNQNEYISMIELGQPEYNTHIKLKIRKKENAF</sequence>
<dbReference type="InterPro" id="IPR033192">
    <property type="entry name" value="ODAD3"/>
</dbReference>
<feature type="coiled-coil region" evidence="1">
    <location>
        <begin position="180"/>
        <end position="242"/>
    </location>
</feature>
<evidence type="ECO:0000313" key="2">
    <source>
        <dbReference type="EMBL" id="OAF67454.1"/>
    </source>
</evidence>
<dbReference type="GO" id="GO:0035253">
    <property type="term" value="C:ciliary rootlet"/>
    <property type="evidence" value="ECO:0007669"/>
    <property type="project" value="TreeGrafter"/>
</dbReference>
<feature type="non-terminal residue" evidence="2">
    <location>
        <position position="493"/>
    </location>
</feature>
<keyword evidence="3" id="KW-1185">Reference proteome</keyword>
<dbReference type="OrthoDB" id="10255247at2759"/>
<dbReference type="EMBL" id="LWCA01000656">
    <property type="protein sequence ID" value="OAF67454.1"/>
    <property type="molecule type" value="Genomic_DNA"/>
</dbReference>
<protein>
    <submittedName>
        <fullName evidence="2">Uncharacterized protein</fullName>
    </submittedName>
</protein>
<accession>A0A177B201</accession>
<dbReference type="AlphaFoldDB" id="A0A177B201"/>
<organism evidence="2 3">
    <name type="scientific">Intoshia linei</name>
    <dbReference type="NCBI Taxonomy" id="1819745"/>
    <lineage>
        <taxon>Eukaryota</taxon>
        <taxon>Metazoa</taxon>
        <taxon>Spiralia</taxon>
        <taxon>Lophotrochozoa</taxon>
        <taxon>Mesozoa</taxon>
        <taxon>Orthonectida</taxon>
        <taxon>Rhopaluridae</taxon>
        <taxon>Intoshia</taxon>
    </lineage>
</organism>
<gene>
    <name evidence="2" type="ORF">A3Q56_04788</name>
</gene>
<feature type="coiled-coil region" evidence="1">
    <location>
        <begin position="114"/>
        <end position="148"/>
    </location>
</feature>
<dbReference type="GO" id="GO:0036064">
    <property type="term" value="C:ciliary basal body"/>
    <property type="evidence" value="ECO:0007669"/>
    <property type="project" value="TreeGrafter"/>
</dbReference>
<reference evidence="2 3" key="1">
    <citation type="submission" date="2016-04" db="EMBL/GenBank/DDBJ databases">
        <title>The genome of Intoshia linei affirms orthonectids as highly simplified spiralians.</title>
        <authorList>
            <person name="Mikhailov K.V."/>
            <person name="Slusarev G.S."/>
            <person name="Nikitin M.A."/>
            <person name="Logacheva M.D."/>
            <person name="Penin A."/>
            <person name="Aleoshin V."/>
            <person name="Panchin Y.V."/>
        </authorList>
    </citation>
    <scope>NUCLEOTIDE SEQUENCE [LARGE SCALE GENOMIC DNA]</scope>
    <source>
        <strain evidence="2">Intl2013</strain>
        <tissue evidence="2">Whole animal</tissue>
    </source>
</reference>
<proteinExistence type="predicted"/>
<evidence type="ECO:0000313" key="3">
    <source>
        <dbReference type="Proteomes" id="UP000078046"/>
    </source>
</evidence>
<dbReference type="Proteomes" id="UP000078046">
    <property type="component" value="Unassembled WGS sequence"/>
</dbReference>
<dbReference type="PANTHER" id="PTHR46518:SF1">
    <property type="entry name" value="OUTER DYNEIN ARM-DOCKING COMPLEX SUBUNIT 3"/>
    <property type="match status" value="1"/>
</dbReference>
<dbReference type="GO" id="GO:0003341">
    <property type="term" value="P:cilium movement"/>
    <property type="evidence" value="ECO:0007669"/>
    <property type="project" value="InterPro"/>
</dbReference>
<name>A0A177B201_9BILA</name>
<dbReference type="GO" id="GO:0036158">
    <property type="term" value="P:outer dynein arm assembly"/>
    <property type="evidence" value="ECO:0007669"/>
    <property type="project" value="InterPro"/>
</dbReference>
<comment type="caution">
    <text evidence="2">The sequence shown here is derived from an EMBL/GenBank/DDBJ whole genome shotgun (WGS) entry which is preliminary data.</text>
</comment>
<dbReference type="PANTHER" id="PTHR46518">
    <property type="entry name" value="COILED-COIL DOMAIN-CONTAINING PROTEIN 151"/>
    <property type="match status" value="1"/>
</dbReference>
<evidence type="ECO:0000256" key="1">
    <source>
        <dbReference type="SAM" id="Coils"/>
    </source>
</evidence>
<dbReference type="GO" id="GO:0097542">
    <property type="term" value="C:ciliary tip"/>
    <property type="evidence" value="ECO:0007669"/>
    <property type="project" value="TreeGrafter"/>
</dbReference>